<sequence>MTAIVPPRIDAAYRNAPETGSVARSVRTPGTGPVGARSTGGESIGTTGAESTGGGATARAVATYSWFGARIGMGVIFLWAFVDKLFGMGYATPDAKGWIDGGNPTKGFLSGAEGPFAGLYHDLAGTAFANLAFMVGLAAIGVALLLGIGMRIAAAAGALMLTMMYTVVLPPETNPVIDDHLVLAVLLIGIAAAGAGATFGLGRWWTSTRLVKRLPWLT</sequence>
<keyword evidence="2" id="KW-0472">Membrane</keyword>
<feature type="transmembrane region" description="Helical" evidence="2">
    <location>
        <begin position="123"/>
        <end position="145"/>
    </location>
</feature>
<dbReference type="Proteomes" id="UP000638560">
    <property type="component" value="Unassembled WGS sequence"/>
</dbReference>
<feature type="region of interest" description="Disordered" evidence="1">
    <location>
        <begin position="20"/>
        <end position="52"/>
    </location>
</feature>
<protein>
    <submittedName>
        <fullName evidence="3">DoxX family membrane protein</fullName>
    </submittedName>
</protein>
<keyword evidence="2" id="KW-1133">Transmembrane helix</keyword>
<organism evidence="3 4">
    <name type="scientific">Plantactinospora alkalitolerans</name>
    <dbReference type="NCBI Taxonomy" id="2789879"/>
    <lineage>
        <taxon>Bacteria</taxon>
        <taxon>Bacillati</taxon>
        <taxon>Actinomycetota</taxon>
        <taxon>Actinomycetes</taxon>
        <taxon>Micromonosporales</taxon>
        <taxon>Micromonosporaceae</taxon>
        <taxon>Plantactinospora</taxon>
    </lineage>
</organism>
<feature type="compositionally biased region" description="Low complexity" evidence="1">
    <location>
        <begin position="39"/>
        <end position="50"/>
    </location>
</feature>
<comment type="caution">
    <text evidence="3">The sequence shown here is derived from an EMBL/GenBank/DDBJ whole genome shotgun (WGS) entry which is preliminary data.</text>
</comment>
<evidence type="ECO:0000313" key="4">
    <source>
        <dbReference type="Proteomes" id="UP000638560"/>
    </source>
</evidence>
<reference evidence="3 4" key="1">
    <citation type="submission" date="2020-11" db="EMBL/GenBank/DDBJ databases">
        <title>A novel isolate from a Black sea contaminated sediment with potential to produce alkanes: Plantactinospora alkalitolerans sp. nov.</title>
        <authorList>
            <person name="Carro L."/>
            <person name="Veyisoglu A."/>
            <person name="Guven K."/>
            <person name="Schumann P."/>
            <person name="Klenk H.-P."/>
            <person name="Sahin N."/>
        </authorList>
    </citation>
    <scope>NUCLEOTIDE SEQUENCE [LARGE SCALE GENOMIC DNA]</scope>
    <source>
        <strain evidence="3 4">S1510</strain>
    </source>
</reference>
<evidence type="ECO:0000313" key="3">
    <source>
        <dbReference type="EMBL" id="MBF9131311.1"/>
    </source>
</evidence>
<dbReference type="EMBL" id="JADPUN010000190">
    <property type="protein sequence ID" value="MBF9131311.1"/>
    <property type="molecule type" value="Genomic_DNA"/>
</dbReference>
<dbReference type="RefSeq" id="WP_196202867.1">
    <property type="nucleotide sequence ID" value="NZ_JADPUN010000190.1"/>
</dbReference>
<keyword evidence="2" id="KW-0812">Transmembrane</keyword>
<name>A0ABS0GZ14_9ACTN</name>
<feature type="transmembrane region" description="Helical" evidence="2">
    <location>
        <begin position="152"/>
        <end position="169"/>
    </location>
</feature>
<keyword evidence="4" id="KW-1185">Reference proteome</keyword>
<evidence type="ECO:0000256" key="2">
    <source>
        <dbReference type="SAM" id="Phobius"/>
    </source>
</evidence>
<evidence type="ECO:0000256" key="1">
    <source>
        <dbReference type="SAM" id="MobiDB-lite"/>
    </source>
</evidence>
<feature type="transmembrane region" description="Helical" evidence="2">
    <location>
        <begin position="181"/>
        <end position="205"/>
    </location>
</feature>
<feature type="transmembrane region" description="Helical" evidence="2">
    <location>
        <begin position="61"/>
        <end position="82"/>
    </location>
</feature>
<proteinExistence type="predicted"/>
<accession>A0ABS0GZ14</accession>
<gene>
    <name evidence="3" type="ORF">I0C86_20435</name>
</gene>